<keyword evidence="11" id="KW-1185">Reference proteome</keyword>
<evidence type="ECO:0000256" key="3">
    <source>
        <dbReference type="ARBA" id="ARBA00016246"/>
    </source>
</evidence>
<dbReference type="Pfam" id="PF07195">
    <property type="entry name" value="FliD_C"/>
    <property type="match status" value="1"/>
</dbReference>
<evidence type="ECO:0000259" key="9">
    <source>
        <dbReference type="Pfam" id="PF07195"/>
    </source>
</evidence>
<evidence type="ECO:0000256" key="6">
    <source>
        <dbReference type="ARBA" id="ARBA00025175"/>
    </source>
</evidence>
<dbReference type="InterPro" id="IPR010809">
    <property type="entry name" value="FliD_C"/>
</dbReference>
<organism evidence="10 11">
    <name type="scientific">Erwinia papayae</name>
    <dbReference type="NCBI Taxonomy" id="206499"/>
    <lineage>
        <taxon>Bacteria</taxon>
        <taxon>Pseudomonadati</taxon>
        <taxon>Pseudomonadota</taxon>
        <taxon>Gammaproteobacteria</taxon>
        <taxon>Enterobacterales</taxon>
        <taxon>Erwiniaceae</taxon>
        <taxon>Erwinia</taxon>
    </lineage>
</organism>
<dbReference type="Proteomes" id="UP001554567">
    <property type="component" value="Unassembled WGS sequence"/>
</dbReference>
<feature type="domain" description="Flagellar hook-associated protein 2 C-terminal" evidence="9">
    <location>
        <begin position="220"/>
        <end position="450"/>
    </location>
</feature>
<dbReference type="EMBL" id="JBFKZN010000006">
    <property type="protein sequence ID" value="MEW5289918.1"/>
    <property type="molecule type" value="Genomic_DNA"/>
</dbReference>
<keyword evidence="10" id="KW-0969">Cilium</keyword>
<dbReference type="InterPro" id="IPR003481">
    <property type="entry name" value="FliD_N"/>
</dbReference>
<comment type="caution">
    <text evidence="10">The sequence shown here is derived from an EMBL/GenBank/DDBJ whole genome shotgun (WGS) entry which is preliminary data.</text>
</comment>
<evidence type="ECO:0000256" key="2">
    <source>
        <dbReference type="ARBA" id="ARBA00011255"/>
    </source>
</evidence>
<evidence type="ECO:0000256" key="4">
    <source>
        <dbReference type="ARBA" id="ARBA00023054"/>
    </source>
</evidence>
<evidence type="ECO:0000313" key="10">
    <source>
        <dbReference type="EMBL" id="MEW5289918.1"/>
    </source>
</evidence>
<dbReference type="InterPro" id="IPR040026">
    <property type="entry name" value="FliD"/>
</dbReference>
<comment type="function">
    <text evidence="7">Required for morphogenesis and for the elongation of the flagellar filament by facilitating polymerization of the flagellin monomers at the tip of growing filament. Forms a capping structure, which prevents flagellin subunits (transported through the central channel of the flagellum) from leaking out without polymerization at the distal end.</text>
</comment>
<evidence type="ECO:0000313" key="11">
    <source>
        <dbReference type="Proteomes" id="UP001554567"/>
    </source>
</evidence>
<proteinExistence type="inferred from homology"/>
<keyword evidence="10" id="KW-0282">Flagellum</keyword>
<dbReference type="RefSeq" id="WP_367167627.1">
    <property type="nucleotide sequence ID" value="NZ_JBFKZN010000006.1"/>
</dbReference>
<keyword evidence="5 7" id="KW-0975">Bacterial flagellum</keyword>
<dbReference type="Pfam" id="PF02465">
    <property type="entry name" value="FliD_N"/>
    <property type="match status" value="1"/>
</dbReference>
<evidence type="ECO:0000256" key="7">
    <source>
        <dbReference type="RuleBase" id="RU362066"/>
    </source>
</evidence>
<reference evidence="10 11" key="1">
    <citation type="submission" date="2024-07" db="EMBL/GenBank/DDBJ databases">
        <authorList>
            <person name="Dulla G.F.J."/>
            <person name="Delorm J.G."/>
        </authorList>
    </citation>
    <scope>NUCLEOTIDE SEQUENCE [LARGE SCALE GENOMIC DNA]</scope>
    <source>
        <strain evidence="10 11">JGD 233</strain>
    </source>
</reference>
<evidence type="ECO:0000259" key="8">
    <source>
        <dbReference type="Pfam" id="PF02465"/>
    </source>
</evidence>
<dbReference type="PANTHER" id="PTHR30288">
    <property type="entry name" value="FLAGELLAR CAP/ASSEMBLY PROTEIN FLID"/>
    <property type="match status" value="1"/>
</dbReference>
<comment type="function">
    <text evidence="6">Required for the morphogenesis and for the elongation of the flagellar filament by facilitating polymerization of the flagellin monomers at the tip of growing filament. Forms a capping structure, which prevents flagellin subunits (transported through the central channel of the flagellum) from leaking out without polymerization at the distal end.</text>
</comment>
<keyword evidence="10" id="KW-0966">Cell projection</keyword>
<evidence type="ECO:0000256" key="1">
    <source>
        <dbReference type="ARBA" id="ARBA00009764"/>
    </source>
</evidence>
<sequence>MTTISSLGIGSGLDLSSILDSLETAEKATLTPISTQQTSYTAKLSAYGTLKSALTTFQTANTTLNNADLFSSTKATSTSSAVSATTTSGAVAGKYSISVSQLATAQTLTSASQTTNSTAIASSDSTITLQKADGSAAVNISLTAANSSLTGIRDAINKADAGVTASIIKTGDGSYRLSLTSDDTGTDNAMTVAVTGDSTLQSFLAYDGTSSSNMTQSVAAQNAKLTVNNVAIENSSNTISDALEGITLNLSDVTTGNQSLTITKDTSGASSAITSWVNAYNDLQDQFASLTKYTAVDAGTSTQDSSNGALVGDSTLRTIQSQLKSLLTNAASSSTYKSLSQIGITSDPTTGELSVDSTTLDSALTKDSDGVKAMIIGDGKTTGIATTVASNLTGWLSTTGILQAATDGVSKTLNNLTTQYNDQSTRIDAMVARYKTQFTALDVLMTKLNSTSSYLTTQFSTSTSSSSSSSS</sequence>
<protein>
    <recommendedName>
        <fullName evidence="3 7">Flagellar hook-associated protein 2</fullName>
        <shortName evidence="7">HAP2</shortName>
    </recommendedName>
    <alternativeName>
        <fullName evidence="7">Flagellar cap protein</fullName>
    </alternativeName>
</protein>
<dbReference type="NCBIfam" id="NF005955">
    <property type="entry name" value="PRK08032.1"/>
    <property type="match status" value="1"/>
</dbReference>
<keyword evidence="4" id="KW-0175">Coiled coil</keyword>
<gene>
    <name evidence="10" type="primary">fliD</name>
    <name evidence="10" type="ORF">ABW286_12105</name>
</gene>
<evidence type="ECO:0000256" key="5">
    <source>
        <dbReference type="ARBA" id="ARBA00023143"/>
    </source>
</evidence>
<comment type="subcellular location">
    <subcellularLocation>
        <location evidence="7">Secreted</location>
    </subcellularLocation>
    <subcellularLocation>
        <location evidence="7">Bacterial flagellum</location>
    </subcellularLocation>
</comment>
<feature type="domain" description="Flagellar hook-associated protein 2 N-terminal" evidence="8">
    <location>
        <begin position="11"/>
        <end position="106"/>
    </location>
</feature>
<accession>A0ABV3N270</accession>
<dbReference type="PANTHER" id="PTHR30288:SF0">
    <property type="entry name" value="FLAGELLAR HOOK-ASSOCIATED PROTEIN 2"/>
    <property type="match status" value="1"/>
</dbReference>
<comment type="subunit">
    <text evidence="2 7">Homopentamer.</text>
</comment>
<keyword evidence="7" id="KW-0964">Secreted</keyword>
<comment type="similarity">
    <text evidence="1 7">Belongs to the FliD family.</text>
</comment>
<name>A0ABV3N270_9GAMM</name>